<proteinExistence type="inferred from homology"/>
<evidence type="ECO:0000256" key="4">
    <source>
        <dbReference type="SAM" id="SignalP"/>
    </source>
</evidence>
<organism evidence="6 7">
    <name type="scientific">Vulgatibacter incomptus</name>
    <dbReference type="NCBI Taxonomy" id="1391653"/>
    <lineage>
        <taxon>Bacteria</taxon>
        <taxon>Pseudomonadati</taxon>
        <taxon>Myxococcota</taxon>
        <taxon>Myxococcia</taxon>
        <taxon>Myxococcales</taxon>
        <taxon>Cystobacterineae</taxon>
        <taxon>Vulgatibacteraceae</taxon>
        <taxon>Vulgatibacter</taxon>
    </lineage>
</organism>
<protein>
    <submittedName>
        <fullName evidence="6">TolB protein</fullName>
    </submittedName>
</protein>
<evidence type="ECO:0000256" key="1">
    <source>
        <dbReference type="ARBA" id="ARBA00004370"/>
    </source>
</evidence>
<dbReference type="Gene3D" id="2.120.10.30">
    <property type="entry name" value="TolB, C-terminal domain"/>
    <property type="match status" value="1"/>
</dbReference>
<gene>
    <name evidence="6" type="ORF">AKJ08_0870</name>
</gene>
<feature type="signal peptide" evidence="4">
    <location>
        <begin position="1"/>
        <end position="26"/>
    </location>
</feature>
<dbReference type="OrthoDB" id="9799878at2"/>
<evidence type="ECO:0000256" key="3">
    <source>
        <dbReference type="ARBA" id="ARBA00023136"/>
    </source>
</evidence>
<dbReference type="KEGG" id="vin:AKJ08_0870"/>
<evidence type="ECO:0000313" key="6">
    <source>
        <dbReference type="EMBL" id="AKU90483.1"/>
    </source>
</evidence>
<keyword evidence="4" id="KW-0732">Signal</keyword>
<dbReference type="Proteomes" id="UP000055590">
    <property type="component" value="Chromosome"/>
</dbReference>
<evidence type="ECO:0000313" key="7">
    <source>
        <dbReference type="Proteomes" id="UP000055590"/>
    </source>
</evidence>
<keyword evidence="3" id="KW-0472">Membrane</keyword>
<sequence>MIPRLPAWFLALLGAALLAAALPAWAYAPEHRWRTLESPHFVLHFHEGLYPIALRAARSLESAHDRLVPLLDAEPNRKTQVVLGDDSDEANGSANAYERPRINLLAEPPDDLSVLGDYDDYVFLLVAHEYVHVLHIGTVSGLPAWLNWIFGDLWTPNGLHPRFLTEGLATYHESQLSSAGRIRSAIFDMYLRADVLEDRLLPLSRITNGPLVWPRGTAWYLYGGRMLEWIAETRGDEAIQRYIHAYGRNAIPFSMNLDLKSAAGVDFNELWDEWAEAMRKRYAAQAERVRARGPITEPALRTAFGERTGAPRWDRSGTALYYVEASGDRRSRLRALDPRTGGDREVQALGTSGTLSSLPGGGVILARSEFFDSERVFGELFLVDDRSERQLSSGLRASEPDVSPDGAWIYFVQRGGGRTVLARVPFREPDAAPEIVYRPPEGRVIYGPRVSPDGGRIVFSQTRRGPGRDLLIVPAHGDVEKRPLTDDDAIDLDPSWAPDGRSVIFASDRNGIFDVYSVPSTGGPLTRLTNVLTGAFQPELSPDGRWLAWTTYSSSGFDVAVTPVASLVPTPAEPFVSDRSPPKAEVAEPLYSVTRYDPLQSLGPQTWFPYFGTDISGTVLGASIAGSDVVGLHAWTLSAGYGISSRQPEGAFTYGYNGFHPYPAISGATTFRNVPGFPRGTTERVTVADFGLTLPWASMWRSSSVRLGYEATWFTPVDARPGREPAPGVATELQLGFQHGSGDRPAESVSLEDGIGTSLTGRLGSKALGGDFDYAAVDASATAWIRVPWTKHHVLAATARAGVSTGDLGERRIYGLGGPVLRDPLVDLLYTKRILGGGVLRGYAPGAFVGKALLLGSLEYRFPIAWIDRSPDTLPLYAGKLAGAVFAEAGNAFDGLPIPRMHPSVGAELRMGVDLGWGFAGSLRLGDAWGFDGELGGNRVYLGVGASF</sequence>
<evidence type="ECO:0000256" key="2">
    <source>
        <dbReference type="ARBA" id="ARBA00009820"/>
    </source>
</evidence>
<dbReference type="AlphaFoldDB" id="A0A0K1PAB9"/>
<comment type="similarity">
    <text evidence="2">Belongs to the TolB family.</text>
</comment>
<dbReference type="Pfam" id="PF07676">
    <property type="entry name" value="PD40"/>
    <property type="match status" value="4"/>
</dbReference>
<name>A0A0K1PAB9_9BACT</name>
<feature type="chain" id="PRO_5005465554" evidence="4">
    <location>
        <begin position="27"/>
        <end position="948"/>
    </location>
</feature>
<dbReference type="Gene3D" id="2.40.160.50">
    <property type="entry name" value="membrane protein fhac: a member of the omp85/tpsb transporter family"/>
    <property type="match status" value="1"/>
</dbReference>
<dbReference type="RefSeq" id="WP_050724929.1">
    <property type="nucleotide sequence ID" value="NZ_CP012332.1"/>
</dbReference>
<dbReference type="SUPFAM" id="SSF82171">
    <property type="entry name" value="DPP6 N-terminal domain-like"/>
    <property type="match status" value="1"/>
</dbReference>
<dbReference type="EMBL" id="CP012332">
    <property type="protein sequence ID" value="AKU90483.1"/>
    <property type="molecule type" value="Genomic_DNA"/>
</dbReference>
<evidence type="ECO:0000259" key="5">
    <source>
        <dbReference type="Pfam" id="PF01103"/>
    </source>
</evidence>
<dbReference type="InterPro" id="IPR011659">
    <property type="entry name" value="WD40"/>
</dbReference>
<keyword evidence="7" id="KW-1185">Reference proteome</keyword>
<dbReference type="PANTHER" id="PTHR36842:SF1">
    <property type="entry name" value="PROTEIN TOLB"/>
    <property type="match status" value="1"/>
</dbReference>
<dbReference type="Pfam" id="PF01103">
    <property type="entry name" value="Omp85"/>
    <property type="match status" value="1"/>
</dbReference>
<feature type="domain" description="Bacterial surface antigen (D15)" evidence="5">
    <location>
        <begin position="754"/>
        <end position="895"/>
    </location>
</feature>
<comment type="subcellular location">
    <subcellularLocation>
        <location evidence="1">Membrane</location>
    </subcellularLocation>
</comment>
<dbReference type="PANTHER" id="PTHR36842">
    <property type="entry name" value="PROTEIN TOLB HOMOLOG"/>
    <property type="match status" value="1"/>
</dbReference>
<dbReference type="STRING" id="1391653.AKJ08_0870"/>
<dbReference type="InterPro" id="IPR011042">
    <property type="entry name" value="6-blade_b-propeller_TolB-like"/>
</dbReference>
<dbReference type="InterPro" id="IPR000184">
    <property type="entry name" value="Bac_surfAg_D15"/>
</dbReference>
<accession>A0A0K1PAB9</accession>
<reference evidence="6 7" key="1">
    <citation type="submission" date="2015-08" db="EMBL/GenBank/DDBJ databases">
        <authorList>
            <person name="Babu N.S."/>
            <person name="Beckwith C.J."/>
            <person name="Beseler K.G."/>
            <person name="Brison A."/>
            <person name="Carone J.V."/>
            <person name="Caskin T.P."/>
            <person name="Diamond M."/>
            <person name="Durham M.E."/>
            <person name="Foxe J.M."/>
            <person name="Go M."/>
            <person name="Henderson B.A."/>
            <person name="Jones I.B."/>
            <person name="McGettigan J.A."/>
            <person name="Micheletti S.J."/>
            <person name="Nasrallah M.E."/>
            <person name="Ortiz D."/>
            <person name="Piller C.R."/>
            <person name="Privatt S.R."/>
            <person name="Schneider S.L."/>
            <person name="Sharp S."/>
            <person name="Smith T.C."/>
            <person name="Stanton J.D."/>
            <person name="Ullery H.E."/>
            <person name="Wilson R.J."/>
            <person name="Serrano M.G."/>
            <person name="Buck G."/>
            <person name="Lee V."/>
            <person name="Wang Y."/>
            <person name="Carvalho R."/>
            <person name="Voegtly L."/>
            <person name="Shi R."/>
            <person name="Duckworth R."/>
            <person name="Johnson A."/>
            <person name="Loviza R."/>
            <person name="Walstead R."/>
            <person name="Shah Z."/>
            <person name="Kiflezghi M."/>
            <person name="Wade K."/>
            <person name="Ball S.L."/>
            <person name="Bradley K.W."/>
            <person name="Asai D.J."/>
            <person name="Bowman C.A."/>
            <person name="Russell D.A."/>
            <person name="Pope W.H."/>
            <person name="Jacobs-Sera D."/>
            <person name="Hendrix R.W."/>
            <person name="Hatfull G.F."/>
        </authorList>
    </citation>
    <scope>NUCLEOTIDE SEQUENCE [LARGE SCALE GENOMIC DNA]</scope>
    <source>
        <strain evidence="6 7">DSM 27710</strain>
    </source>
</reference>